<dbReference type="Proteomes" id="UP000233551">
    <property type="component" value="Unassembled WGS sequence"/>
</dbReference>
<protein>
    <submittedName>
        <fullName evidence="1">Uncharacterized protein</fullName>
    </submittedName>
</protein>
<dbReference type="EMBL" id="PGOL01007972">
    <property type="protein sequence ID" value="PKI32182.1"/>
    <property type="molecule type" value="Genomic_DNA"/>
</dbReference>
<gene>
    <name evidence="1" type="ORF">CRG98_047418</name>
</gene>
<evidence type="ECO:0000313" key="1">
    <source>
        <dbReference type="EMBL" id="PKI32182.1"/>
    </source>
</evidence>
<organism evidence="1 2">
    <name type="scientific">Punica granatum</name>
    <name type="common">Pomegranate</name>
    <dbReference type="NCBI Taxonomy" id="22663"/>
    <lineage>
        <taxon>Eukaryota</taxon>
        <taxon>Viridiplantae</taxon>
        <taxon>Streptophyta</taxon>
        <taxon>Embryophyta</taxon>
        <taxon>Tracheophyta</taxon>
        <taxon>Spermatophyta</taxon>
        <taxon>Magnoliopsida</taxon>
        <taxon>eudicotyledons</taxon>
        <taxon>Gunneridae</taxon>
        <taxon>Pentapetalae</taxon>
        <taxon>rosids</taxon>
        <taxon>malvids</taxon>
        <taxon>Myrtales</taxon>
        <taxon>Lythraceae</taxon>
        <taxon>Punica</taxon>
    </lineage>
</organism>
<proteinExistence type="predicted"/>
<evidence type="ECO:0000313" key="2">
    <source>
        <dbReference type="Proteomes" id="UP000233551"/>
    </source>
</evidence>
<keyword evidence="2" id="KW-1185">Reference proteome</keyword>
<comment type="caution">
    <text evidence="1">The sequence shown here is derived from an EMBL/GenBank/DDBJ whole genome shotgun (WGS) entry which is preliminary data.</text>
</comment>
<name>A0A2I0HKC9_PUNGR</name>
<accession>A0A2I0HKC9</accession>
<reference evidence="1 2" key="1">
    <citation type="submission" date="2017-11" db="EMBL/GenBank/DDBJ databases">
        <title>De-novo sequencing of pomegranate (Punica granatum L.) genome.</title>
        <authorList>
            <person name="Akparov Z."/>
            <person name="Amiraslanov A."/>
            <person name="Hajiyeva S."/>
            <person name="Abbasov M."/>
            <person name="Kaur K."/>
            <person name="Hamwieh A."/>
            <person name="Solovyev V."/>
            <person name="Salamov A."/>
            <person name="Braich B."/>
            <person name="Kosarev P."/>
            <person name="Mahmoud A."/>
            <person name="Hajiyev E."/>
            <person name="Babayeva S."/>
            <person name="Izzatullayeva V."/>
            <person name="Mammadov A."/>
            <person name="Mammadov A."/>
            <person name="Sharifova S."/>
            <person name="Ojaghi J."/>
            <person name="Eynullazada K."/>
            <person name="Bayramov B."/>
            <person name="Abdulazimova A."/>
            <person name="Shahmuradov I."/>
        </authorList>
    </citation>
    <scope>NUCLEOTIDE SEQUENCE [LARGE SCALE GENOMIC DNA]</scope>
    <source>
        <strain evidence="2">cv. AG2017</strain>
        <tissue evidence="1">Leaf</tissue>
    </source>
</reference>
<dbReference type="AlphaFoldDB" id="A0A2I0HKC9"/>
<sequence>MRTILMFEKSSRVLLVVTRVVDDNSRLVVVELPSSIRGYMRLFSLCAMLPVAAIIHSGLFAVKALGHGGDAGSVHAVVGSSGWVMHGQNNLGSAVLHGSTTAGGAVAT</sequence>